<dbReference type="Gene3D" id="2.30.42.10">
    <property type="match status" value="4"/>
</dbReference>
<dbReference type="SMART" id="SM00228">
    <property type="entry name" value="PDZ"/>
    <property type="match status" value="4"/>
</dbReference>
<feature type="domain" description="PDZ" evidence="4">
    <location>
        <begin position="979"/>
        <end position="1068"/>
    </location>
</feature>
<feature type="region of interest" description="Disordered" evidence="3">
    <location>
        <begin position="441"/>
        <end position="701"/>
    </location>
</feature>
<dbReference type="GO" id="GO:0019901">
    <property type="term" value="F:protein kinase binding"/>
    <property type="evidence" value="ECO:0007669"/>
    <property type="project" value="TreeGrafter"/>
</dbReference>
<dbReference type="GO" id="GO:0030154">
    <property type="term" value="P:cell differentiation"/>
    <property type="evidence" value="ECO:0007669"/>
    <property type="project" value="UniProtKB-KW"/>
</dbReference>
<evidence type="ECO:0000256" key="1">
    <source>
        <dbReference type="ARBA" id="ARBA00022614"/>
    </source>
</evidence>
<dbReference type="SUPFAM" id="SSF50156">
    <property type="entry name" value="PDZ domain-like"/>
    <property type="match status" value="4"/>
</dbReference>
<feature type="compositionally biased region" description="Acidic residues" evidence="3">
    <location>
        <begin position="657"/>
        <end position="670"/>
    </location>
</feature>
<dbReference type="SUPFAM" id="SSF52047">
    <property type="entry name" value="RNI-like"/>
    <property type="match status" value="1"/>
</dbReference>
<dbReference type="CDD" id="cd06702">
    <property type="entry name" value="PDZ3_Scribble-like"/>
    <property type="match status" value="1"/>
</dbReference>
<feature type="compositionally biased region" description="Basic and acidic residues" evidence="3">
    <location>
        <begin position="1401"/>
        <end position="1422"/>
    </location>
</feature>
<keyword evidence="1" id="KW-0433">Leucine-rich repeat</keyword>
<feature type="region of interest" description="Disordered" evidence="3">
    <location>
        <begin position="925"/>
        <end position="968"/>
    </location>
</feature>
<gene>
    <name evidence="5" type="primary">SCRIB</name>
</gene>
<feature type="compositionally biased region" description="Low complexity" evidence="3">
    <location>
        <begin position="1603"/>
        <end position="1614"/>
    </location>
</feature>
<feature type="compositionally biased region" description="Low complexity" evidence="3">
    <location>
        <begin position="1281"/>
        <end position="1293"/>
    </location>
</feature>
<feature type="region of interest" description="Disordered" evidence="3">
    <location>
        <begin position="1319"/>
        <end position="1434"/>
    </location>
</feature>
<evidence type="ECO:0000313" key="6">
    <source>
        <dbReference type="Proteomes" id="UP000694546"/>
    </source>
</evidence>
<dbReference type="Pfam" id="PF13855">
    <property type="entry name" value="LRR_8"/>
    <property type="match status" value="1"/>
</dbReference>
<dbReference type="GO" id="GO:0045197">
    <property type="term" value="P:establishment or maintenance of epithelial cell apical/basal polarity"/>
    <property type="evidence" value="ECO:0007669"/>
    <property type="project" value="TreeGrafter"/>
</dbReference>
<feature type="compositionally biased region" description="Basic and acidic residues" evidence="3">
    <location>
        <begin position="1490"/>
        <end position="1507"/>
    </location>
</feature>
<dbReference type="GO" id="GO:0098793">
    <property type="term" value="C:presynapse"/>
    <property type="evidence" value="ECO:0007669"/>
    <property type="project" value="UniProtKB-SubCell"/>
</dbReference>
<dbReference type="PANTHER" id="PTHR23119:SF57">
    <property type="entry name" value="PROTEIN SCRIBBLE HOMOLOG"/>
    <property type="match status" value="1"/>
</dbReference>
<feature type="region of interest" description="Disordered" evidence="3">
    <location>
        <begin position="1598"/>
        <end position="1680"/>
    </location>
</feature>
<feature type="compositionally biased region" description="Basic and acidic residues" evidence="3">
    <location>
        <begin position="471"/>
        <end position="507"/>
    </location>
</feature>
<feature type="domain" description="PDZ" evidence="4">
    <location>
        <begin position="705"/>
        <end position="792"/>
    </location>
</feature>
<dbReference type="GO" id="GO:0030027">
    <property type="term" value="C:lamellipodium"/>
    <property type="evidence" value="ECO:0007669"/>
    <property type="project" value="UniProtKB-SubCell"/>
</dbReference>
<feature type="compositionally biased region" description="Acidic residues" evidence="3">
    <location>
        <begin position="1423"/>
        <end position="1433"/>
    </location>
</feature>
<feature type="compositionally biased region" description="Basic and acidic residues" evidence="3">
    <location>
        <begin position="595"/>
        <end position="614"/>
    </location>
</feature>
<dbReference type="PROSITE" id="PS50106">
    <property type="entry name" value="PDZ"/>
    <property type="match status" value="4"/>
</dbReference>
<dbReference type="PROSITE" id="PS51450">
    <property type="entry name" value="LRR"/>
    <property type="match status" value="5"/>
</dbReference>
<dbReference type="GO" id="GO:0016323">
    <property type="term" value="C:basolateral plasma membrane"/>
    <property type="evidence" value="ECO:0007669"/>
    <property type="project" value="TreeGrafter"/>
</dbReference>
<dbReference type="InterPro" id="IPR001611">
    <property type="entry name" value="Leu-rich_rpt"/>
</dbReference>
<feature type="region of interest" description="Disordered" evidence="3">
    <location>
        <begin position="1260"/>
        <end position="1307"/>
    </location>
</feature>
<evidence type="ECO:0000256" key="2">
    <source>
        <dbReference type="ARBA" id="ARBA00022737"/>
    </source>
</evidence>
<dbReference type="GO" id="GO:0098887">
    <property type="term" value="P:neurotransmitter receptor transport, endosome to postsynaptic membrane"/>
    <property type="evidence" value="ECO:0007669"/>
    <property type="project" value="TreeGrafter"/>
</dbReference>
<evidence type="ECO:0000313" key="5">
    <source>
        <dbReference type="Ensembl" id="ENSGMOP00000023900.1"/>
    </source>
</evidence>
<reference evidence="5" key="1">
    <citation type="submission" date="2025-08" db="UniProtKB">
        <authorList>
            <consortium name="Ensembl"/>
        </authorList>
    </citation>
    <scope>IDENTIFICATION</scope>
</reference>
<dbReference type="InterPro" id="IPR001478">
    <property type="entry name" value="PDZ"/>
</dbReference>
<dbReference type="CDD" id="cd06703">
    <property type="entry name" value="PDZ2_Scribble-like"/>
    <property type="match status" value="1"/>
</dbReference>
<dbReference type="GO" id="GO:0043113">
    <property type="term" value="P:receptor clustering"/>
    <property type="evidence" value="ECO:0007669"/>
    <property type="project" value="TreeGrafter"/>
</dbReference>
<feature type="compositionally biased region" description="Polar residues" evidence="3">
    <location>
        <begin position="1456"/>
        <end position="1474"/>
    </location>
</feature>
<dbReference type="InterPro" id="IPR036034">
    <property type="entry name" value="PDZ_sf"/>
</dbReference>
<keyword evidence="6" id="KW-1185">Reference proteome</keyword>
<reference evidence="5" key="2">
    <citation type="submission" date="2025-09" db="UniProtKB">
        <authorList>
            <consortium name="Ensembl"/>
        </authorList>
    </citation>
    <scope>IDENTIFICATION</scope>
</reference>
<feature type="compositionally biased region" description="Basic and acidic residues" evidence="3">
    <location>
        <begin position="1531"/>
        <end position="1542"/>
    </location>
</feature>
<dbReference type="SMART" id="SM00364">
    <property type="entry name" value="LRR_BAC"/>
    <property type="match status" value="9"/>
</dbReference>
<dbReference type="GO" id="GO:0098609">
    <property type="term" value="P:cell-cell adhesion"/>
    <property type="evidence" value="ECO:0007669"/>
    <property type="project" value="TreeGrafter"/>
</dbReference>
<feature type="domain" description="PDZ" evidence="4">
    <location>
        <begin position="837"/>
        <end position="925"/>
    </location>
</feature>
<name>A0A8C5FB83_GADMO</name>
<dbReference type="GO" id="GO:0014069">
    <property type="term" value="C:postsynaptic density"/>
    <property type="evidence" value="ECO:0007669"/>
    <property type="project" value="TreeGrafter"/>
</dbReference>
<feature type="compositionally biased region" description="Acidic residues" evidence="3">
    <location>
        <begin position="577"/>
        <end position="594"/>
    </location>
</feature>
<feature type="domain" description="PDZ" evidence="4">
    <location>
        <begin position="1075"/>
        <end position="1163"/>
    </location>
</feature>
<evidence type="ECO:0000256" key="3">
    <source>
        <dbReference type="SAM" id="MobiDB-lite"/>
    </source>
</evidence>
<dbReference type="InterPro" id="IPR032675">
    <property type="entry name" value="LRR_dom_sf"/>
</dbReference>
<sequence>MLKCIPLWRCNRHVESVDKRHCSLQTVPDEIFRYSRSLEELLLDSNQLKELPKPFFRLLNLRKLGLSDNAIQKLPPEVANFMQLVELDISRNDIPEIPESIKFCKALEIADFSGNPLSRLPDGFTQLRALAHLALNDVSLQTLPNDIGKYVSPRLRDLSLSLSFLVKLEQLDLGSNKLEELPDTLGALPNLRELWLDRNQLSSLPVELGNLRRLVCLDVSENRLEELPAELSGLLALTDLLLTHNLLDAVPDSIGCLRQLSILKVDQNRLTELTDSIGECENLTELVLTENLLQALPRSLGKLKKLTNLNVDRNRLGSVPSELGLCSSLNVLALRDNRLSRLPAELADATELHVLDVAGNRLQNLPFALTNLNLKAMWLAENQSQPMLKFQTEDDEQTGEKVLTCYLLPQQPSPSLENLLQNSVEDTWTDSNLNRVSVIQFQEETKGEEEEDDEAAAERRGLHRRATPHPSELKVMKKVIEERRNEAYSSRPDGEPDSPDHQGKRLSDLSNQSQESQASNSTVSANSHEERRGLTTQGEELADGHAYQEDLDEMEVEYIEPTVHFAEEPITCGGGERDDDDDEEEEEGDRSDEEGERRPAAAEKQRLIRKDTPHYKKHFKITKLPKPEAVAALLQGFTPESLLPPPPRPHQESRPQEEEEEEPEEGEGEGEGGPVTPEREKHHRPQEAQLEDSRLQVNTSQAKHTLTILRQTGGLGISIAGGKGSTPYKGDDEGIFISRVSEEGPAARAGVKVGDKLLEVNAVDLQGAEHHTAVEALRSSGAAVSMSILREHMVEPENAITTTPLRPEGDHFPRERRSSGLPFLVEPVPAPPRTRLSACLVRNDKGLGFSIAGGRGSTPYRTADTGIYISRIAEGGAASRDSTLRVGDRVLSINGVDMTEARHDQAVALLTGTSPTIALVVERDQTAPGGSPGLSRGRAHSPPPPEPSDSPDNEDPTEDGLSPQGNHLNRLEDEYPIEEVILVKSGGPLGLSIVGGSDHASHPFGINEPGVFISKVIPEGLACQSGLRVGDRILEVNTMDMRHATHQEAVRALLANKQEIRLLVRRDPSPPGMEEIVIQKQPGEKLGITIRGGAKGHAGNPFDATDEGIFISKVNSSGAAARDGRLQVGMRILEVSNHSLLGMTHTEAVRVLRAVGDTLVMLVCDGFDPQTVAGVEASPGIIANPFVTGIVRKNSLESISSIDRDLSPEEIDIMEKERMRLEREEATRLLEEETENVGAGPLKLDYKTLAALILSSANVHYSSPGPTTRPGAIQPAGRVWSTPSPATPDASSPNPFQHGPSPINSQTSSARFSEVFEDAVDGGEGGGGARSPCPPDHRDYQSMAAVPRFSRPSMVPQTPSPGGPDTPEQRSFRDRQKYFEIDVKQTTPDKPKPRVSLVGADDLKKMREEEERRFEQRAREYLMDDEDDDDDDDLAHMKATGKVLLDGVEYRVEPLATTTRLPSTPGYNATSPGYASTPPGYASTASSVDGKGESQRNSLEDGFRLDQRPTSMTGLVPAYTAEPAVAPVRTAKAERRHQERLRLQSPELAAAAPDQDLSPAEKRALEAEKRAMWRAARPSGLEEDVRQYEQDLARRLYQARVRASQSPSAPPSSADTQPRMKSLEQDALKAQMVIAKSKEGKKRGTLDQLTESPSPAPTPSPTPMEELIPRGVTSPGRLSVSSKKFDYRQFAAIPSSKPVYDIQSPILTRMSPGFNDH</sequence>
<protein>
    <submittedName>
        <fullName evidence="5">Scribble planar cell polarity protein</fullName>
    </submittedName>
</protein>
<dbReference type="Ensembl" id="ENSGMOT00000056984.1">
    <property type="protein sequence ID" value="ENSGMOP00000023900.1"/>
    <property type="gene ID" value="ENSGMOG00000006464.2"/>
</dbReference>
<proteinExistence type="predicted"/>
<dbReference type="Gene3D" id="3.80.10.10">
    <property type="entry name" value="Ribonuclease Inhibitor"/>
    <property type="match status" value="2"/>
</dbReference>
<dbReference type="InterPro" id="IPR050614">
    <property type="entry name" value="Synaptic_Scaffolding_LAP-MAGUK"/>
</dbReference>
<feature type="compositionally biased region" description="Basic and acidic residues" evidence="3">
    <location>
        <begin position="1636"/>
        <end position="1645"/>
    </location>
</feature>
<dbReference type="GO" id="GO:0005737">
    <property type="term" value="C:cytoplasm"/>
    <property type="evidence" value="ECO:0007669"/>
    <property type="project" value="UniProtKB-SubCell"/>
</dbReference>
<keyword evidence="2" id="KW-0677">Repeat</keyword>
<organism evidence="5 6">
    <name type="scientific">Gadus morhua</name>
    <name type="common">Atlantic cod</name>
    <dbReference type="NCBI Taxonomy" id="8049"/>
    <lineage>
        <taxon>Eukaryota</taxon>
        <taxon>Metazoa</taxon>
        <taxon>Chordata</taxon>
        <taxon>Craniata</taxon>
        <taxon>Vertebrata</taxon>
        <taxon>Euteleostomi</taxon>
        <taxon>Actinopterygii</taxon>
        <taxon>Neopterygii</taxon>
        <taxon>Teleostei</taxon>
        <taxon>Neoteleostei</taxon>
        <taxon>Acanthomorphata</taxon>
        <taxon>Zeiogadaria</taxon>
        <taxon>Gadariae</taxon>
        <taxon>Gadiformes</taxon>
        <taxon>Gadoidei</taxon>
        <taxon>Gadidae</taxon>
        <taxon>Gadus</taxon>
    </lineage>
</organism>
<dbReference type="CDD" id="cd06701">
    <property type="entry name" value="PDZ4_Scribble-like"/>
    <property type="match status" value="1"/>
</dbReference>
<dbReference type="GeneTree" id="ENSGT00940000154025"/>
<dbReference type="InterPro" id="IPR003591">
    <property type="entry name" value="Leu-rich_rpt_typical-subtyp"/>
</dbReference>
<evidence type="ECO:0000259" key="4">
    <source>
        <dbReference type="PROSITE" id="PS50106"/>
    </source>
</evidence>
<dbReference type="GO" id="GO:0098968">
    <property type="term" value="P:neurotransmitter receptor transport postsynaptic membrane to endosome"/>
    <property type="evidence" value="ECO:0007669"/>
    <property type="project" value="TreeGrafter"/>
</dbReference>
<dbReference type="Pfam" id="PF23598">
    <property type="entry name" value="LRR_14"/>
    <property type="match status" value="1"/>
</dbReference>
<dbReference type="Proteomes" id="UP000694546">
    <property type="component" value="Chromosome 23"/>
</dbReference>
<dbReference type="GO" id="GO:0045211">
    <property type="term" value="C:postsynaptic membrane"/>
    <property type="evidence" value="ECO:0007669"/>
    <property type="project" value="TreeGrafter"/>
</dbReference>
<feature type="compositionally biased region" description="Acidic residues" evidence="3">
    <location>
        <begin position="549"/>
        <end position="558"/>
    </location>
</feature>
<dbReference type="Pfam" id="PF00595">
    <property type="entry name" value="PDZ"/>
    <property type="match status" value="4"/>
</dbReference>
<dbReference type="SMART" id="SM00369">
    <property type="entry name" value="LRR_TYP"/>
    <property type="match status" value="12"/>
</dbReference>
<dbReference type="CDD" id="cd06704">
    <property type="entry name" value="PDZ1_Scribble-like"/>
    <property type="match status" value="1"/>
</dbReference>
<dbReference type="PANTHER" id="PTHR23119">
    <property type="entry name" value="DISCS LARGE"/>
    <property type="match status" value="1"/>
</dbReference>
<feature type="compositionally biased region" description="Acidic residues" evidence="3">
    <location>
        <begin position="446"/>
        <end position="455"/>
    </location>
</feature>
<feature type="region of interest" description="Disordered" evidence="3">
    <location>
        <begin position="1456"/>
        <end position="1563"/>
    </location>
</feature>
<accession>A0A8C5FB83</accession>
<feature type="compositionally biased region" description="Basic and acidic residues" evidence="3">
    <location>
        <begin position="1367"/>
        <end position="1392"/>
    </location>
</feature>
<feature type="compositionally biased region" description="Low complexity" evidence="3">
    <location>
        <begin position="510"/>
        <end position="521"/>
    </location>
</feature>
<dbReference type="InterPro" id="IPR055414">
    <property type="entry name" value="LRR_R13L4/SHOC2-like"/>
</dbReference>
<feature type="compositionally biased region" description="Acidic residues" evidence="3">
    <location>
        <begin position="949"/>
        <end position="958"/>
    </location>
</feature>
<dbReference type="GO" id="GO:0005912">
    <property type="term" value="C:adherens junction"/>
    <property type="evidence" value="ECO:0007669"/>
    <property type="project" value="UniProtKB-SubCell"/>
</dbReference>